<keyword evidence="2" id="KW-1185">Reference proteome</keyword>
<dbReference type="InterPro" id="IPR036985">
    <property type="entry name" value="Transglutaminase-like_sf"/>
</dbReference>
<feature type="non-terminal residue" evidence="1">
    <location>
        <position position="1"/>
    </location>
</feature>
<dbReference type="VEuPathDB" id="VectorBase:LDEU011721"/>
<dbReference type="AlphaFoldDB" id="A0A443RYW3"/>
<dbReference type="PANTHER" id="PTHR11590:SF81">
    <property type="entry name" value="PROTEIN-GLUTAMINE GAMMA-GLUTAMYLTRANSFERASE K-LIKE ISOFORM X4"/>
    <property type="match status" value="1"/>
</dbReference>
<organism evidence="1 2">
    <name type="scientific">Leptotrombidium deliense</name>
    <dbReference type="NCBI Taxonomy" id="299467"/>
    <lineage>
        <taxon>Eukaryota</taxon>
        <taxon>Metazoa</taxon>
        <taxon>Ecdysozoa</taxon>
        <taxon>Arthropoda</taxon>
        <taxon>Chelicerata</taxon>
        <taxon>Arachnida</taxon>
        <taxon>Acari</taxon>
        <taxon>Acariformes</taxon>
        <taxon>Trombidiformes</taxon>
        <taxon>Prostigmata</taxon>
        <taxon>Anystina</taxon>
        <taxon>Parasitengona</taxon>
        <taxon>Trombiculoidea</taxon>
        <taxon>Trombiculidae</taxon>
        <taxon>Leptotrombidium</taxon>
    </lineage>
</organism>
<evidence type="ECO:0000313" key="1">
    <source>
        <dbReference type="EMBL" id="RWS20319.1"/>
    </source>
</evidence>
<dbReference type="OrthoDB" id="6536949at2759"/>
<gene>
    <name evidence="1" type="ORF">B4U80_12107</name>
</gene>
<dbReference type="Gene3D" id="3.90.260.10">
    <property type="entry name" value="Transglutaminase-like"/>
    <property type="match status" value="1"/>
</dbReference>
<evidence type="ECO:0000313" key="2">
    <source>
        <dbReference type="Proteomes" id="UP000288716"/>
    </source>
</evidence>
<dbReference type="GO" id="GO:0003810">
    <property type="term" value="F:protein-glutamine gamma-glutamyltransferase activity"/>
    <property type="evidence" value="ECO:0007669"/>
    <property type="project" value="TreeGrafter"/>
</dbReference>
<dbReference type="InterPro" id="IPR038765">
    <property type="entry name" value="Papain-like_cys_pep_sf"/>
</dbReference>
<reference evidence="1 2" key="1">
    <citation type="journal article" date="2018" name="Gigascience">
        <title>Genomes of trombidid mites reveal novel predicted allergens and laterally-transferred genes associated with secondary metabolism.</title>
        <authorList>
            <person name="Dong X."/>
            <person name="Chaisiri K."/>
            <person name="Xia D."/>
            <person name="Armstrong S.D."/>
            <person name="Fang Y."/>
            <person name="Donnelly M.J."/>
            <person name="Kadowaki T."/>
            <person name="McGarry J.W."/>
            <person name="Darby A.C."/>
            <person name="Makepeace B.L."/>
        </authorList>
    </citation>
    <scope>NUCLEOTIDE SEQUENCE [LARGE SCALE GENOMIC DNA]</scope>
    <source>
        <strain evidence="1">UoL-UT</strain>
    </source>
</reference>
<dbReference type="Proteomes" id="UP000288716">
    <property type="component" value="Unassembled WGS sequence"/>
</dbReference>
<accession>A0A443RYW3</accession>
<proteinExistence type="predicted"/>
<dbReference type="PANTHER" id="PTHR11590">
    <property type="entry name" value="PROTEIN-GLUTAMINE GAMMA-GLUTAMYLTRANSFERASE"/>
    <property type="match status" value="1"/>
</dbReference>
<dbReference type="EMBL" id="NCKV01018334">
    <property type="protein sequence ID" value="RWS20319.1"/>
    <property type="molecule type" value="Genomic_DNA"/>
</dbReference>
<name>A0A443RYW3_9ACAR</name>
<comment type="caution">
    <text evidence="1">The sequence shown here is derived from an EMBL/GenBank/DDBJ whole genome shotgun (WGS) entry which is preliminary data.</text>
</comment>
<dbReference type="SUPFAM" id="SSF54001">
    <property type="entry name" value="Cysteine proteinases"/>
    <property type="match status" value="1"/>
</dbReference>
<sequence length="191" mass="21995">IGRYIKLIMDAIVAALKPKTSEISTGNPIERVNHEFEIDDFFLNMKNIDSIVRKAGEKEWFLSSVVVAISRALGIPTRTVTVINSNFALKNKLIIDYKQISNLKQFEQNLYTDYDLWIEIWGRRDDNSDSGWHVIDYGIDEKGLIGIKGPISVSSIWEGKTENEDSNYFLCAINGCKQQEMDSFLFFRDKW</sequence>
<protein>
    <submittedName>
        <fullName evidence="1">Uncharacterized protein</fullName>
    </submittedName>
</protein>
<dbReference type="InterPro" id="IPR050779">
    <property type="entry name" value="Transglutaminase"/>
</dbReference>